<protein>
    <submittedName>
        <fullName evidence="1">Phage head closure protein</fullName>
    </submittedName>
</protein>
<proteinExistence type="predicted"/>
<accession>A0ACD4NVU5</accession>
<evidence type="ECO:0000313" key="1">
    <source>
        <dbReference type="EMBL" id="WAJ30952.1"/>
    </source>
</evidence>
<gene>
    <name evidence="1" type="ORF">OXU80_12420</name>
</gene>
<name>A0ACD4NVU5_9HYPH</name>
<dbReference type="Proteomes" id="UP001163223">
    <property type="component" value="Chromosome"/>
</dbReference>
<dbReference type="EMBL" id="CP113520">
    <property type="protein sequence ID" value="WAJ30952.1"/>
    <property type="molecule type" value="Genomic_DNA"/>
</dbReference>
<keyword evidence="2" id="KW-1185">Reference proteome</keyword>
<sequence length="106" mass="11967">MRAGSLDRSIQIDAYSPGAPDEYGVSQPGWSPFLTIRAQLVTMSTEEFLRASGEASESVLVFRTRYLAGVTNAHRLTFESRQFDIKEVKEIGRRAGLELRCEERRV</sequence>
<organism evidence="1 2">
    <name type="scientific">Antarcticirhabdus aurantiaca</name>
    <dbReference type="NCBI Taxonomy" id="2606717"/>
    <lineage>
        <taxon>Bacteria</taxon>
        <taxon>Pseudomonadati</taxon>
        <taxon>Pseudomonadota</taxon>
        <taxon>Alphaproteobacteria</taxon>
        <taxon>Hyphomicrobiales</taxon>
        <taxon>Aurantimonadaceae</taxon>
        <taxon>Antarcticirhabdus</taxon>
    </lineage>
</organism>
<evidence type="ECO:0000313" key="2">
    <source>
        <dbReference type="Proteomes" id="UP001163223"/>
    </source>
</evidence>
<reference evidence="1" key="1">
    <citation type="submission" date="2022-11" db="EMBL/GenBank/DDBJ databases">
        <title>beta-Carotene-producing bacterium, Jeongeuplla avenae sp. nov., alleviates the salt stress of Arabidopsis seedlings.</title>
        <authorList>
            <person name="Jiang L."/>
            <person name="Lee J."/>
        </authorList>
    </citation>
    <scope>NUCLEOTIDE SEQUENCE</scope>
    <source>
        <strain evidence="1">DY_R2A_6</strain>
    </source>
</reference>